<accession>A0A383ARS7</accession>
<protein>
    <recommendedName>
        <fullName evidence="3">EamA domain-containing protein</fullName>
    </recommendedName>
</protein>
<dbReference type="AlphaFoldDB" id="A0A383ARS7"/>
<keyword evidence="1" id="KW-0472">Membrane</keyword>
<dbReference type="EMBL" id="UINC01194234">
    <property type="protein sequence ID" value="SVE10229.1"/>
    <property type="molecule type" value="Genomic_DNA"/>
</dbReference>
<sequence length="76" mass="8426">MNFLNLRSWMSSSGIPWYIAGMILFAGMDAISKSLIQTLPLTGILWVRYGFYATFGLILVIKLSGLSGLRSKVLLL</sequence>
<feature type="non-terminal residue" evidence="2">
    <location>
        <position position="76"/>
    </location>
</feature>
<feature type="transmembrane region" description="Helical" evidence="1">
    <location>
        <begin position="44"/>
        <end position="66"/>
    </location>
</feature>
<evidence type="ECO:0000256" key="1">
    <source>
        <dbReference type="SAM" id="Phobius"/>
    </source>
</evidence>
<feature type="transmembrane region" description="Helical" evidence="1">
    <location>
        <begin position="15"/>
        <end position="32"/>
    </location>
</feature>
<organism evidence="2">
    <name type="scientific">marine metagenome</name>
    <dbReference type="NCBI Taxonomy" id="408172"/>
    <lineage>
        <taxon>unclassified sequences</taxon>
        <taxon>metagenomes</taxon>
        <taxon>ecological metagenomes</taxon>
    </lineage>
</organism>
<keyword evidence="1" id="KW-1133">Transmembrane helix</keyword>
<evidence type="ECO:0000313" key="2">
    <source>
        <dbReference type="EMBL" id="SVE10229.1"/>
    </source>
</evidence>
<keyword evidence="1" id="KW-0812">Transmembrane</keyword>
<reference evidence="2" key="1">
    <citation type="submission" date="2018-05" db="EMBL/GenBank/DDBJ databases">
        <authorList>
            <person name="Lanie J.A."/>
            <person name="Ng W.-L."/>
            <person name="Kazmierczak K.M."/>
            <person name="Andrzejewski T.M."/>
            <person name="Davidsen T.M."/>
            <person name="Wayne K.J."/>
            <person name="Tettelin H."/>
            <person name="Glass J.I."/>
            <person name="Rusch D."/>
            <person name="Podicherti R."/>
            <person name="Tsui H.-C.T."/>
            <person name="Winkler M.E."/>
        </authorList>
    </citation>
    <scope>NUCLEOTIDE SEQUENCE</scope>
</reference>
<evidence type="ECO:0008006" key="3">
    <source>
        <dbReference type="Google" id="ProtNLM"/>
    </source>
</evidence>
<gene>
    <name evidence="2" type="ORF">METZ01_LOCUS463083</name>
</gene>
<proteinExistence type="predicted"/>
<name>A0A383ARS7_9ZZZZ</name>